<evidence type="ECO:0000256" key="5">
    <source>
        <dbReference type="ARBA" id="ARBA00023157"/>
    </source>
</evidence>
<dbReference type="InterPro" id="IPR013766">
    <property type="entry name" value="Thioredoxin_domain"/>
</dbReference>
<dbReference type="PROSITE" id="PS51352">
    <property type="entry name" value="THIOREDOXIN_2"/>
    <property type="match status" value="1"/>
</dbReference>
<evidence type="ECO:0000256" key="4">
    <source>
        <dbReference type="ARBA" id="ARBA00023002"/>
    </source>
</evidence>
<evidence type="ECO:0000256" key="3">
    <source>
        <dbReference type="ARBA" id="ARBA00022827"/>
    </source>
</evidence>
<accession>A0AAW1RL01</accession>
<dbReference type="InterPro" id="IPR036188">
    <property type="entry name" value="FAD/NAD-bd_sf"/>
</dbReference>
<feature type="domain" description="Thioredoxin" evidence="10">
    <location>
        <begin position="383"/>
        <end position="512"/>
    </location>
</feature>
<proteinExistence type="inferred from homology"/>
<feature type="compositionally biased region" description="Basic and acidic residues" evidence="9">
    <location>
        <begin position="379"/>
        <end position="391"/>
    </location>
</feature>
<dbReference type="PRINTS" id="PR00469">
    <property type="entry name" value="PNDRDTASEII"/>
</dbReference>
<keyword evidence="2 7" id="KW-0285">Flavoprotein</keyword>
<evidence type="ECO:0000259" key="10">
    <source>
        <dbReference type="PROSITE" id="PS51352"/>
    </source>
</evidence>
<dbReference type="Pfam" id="PF07992">
    <property type="entry name" value="Pyr_redox_2"/>
    <property type="match status" value="1"/>
</dbReference>
<evidence type="ECO:0000313" key="12">
    <source>
        <dbReference type="Proteomes" id="UP001485043"/>
    </source>
</evidence>
<evidence type="ECO:0000256" key="9">
    <source>
        <dbReference type="SAM" id="MobiDB-lite"/>
    </source>
</evidence>
<dbReference type="InterPro" id="IPR005982">
    <property type="entry name" value="Thioredox_Rdtase"/>
</dbReference>
<comment type="catalytic activity">
    <reaction evidence="7">
        <text>[thioredoxin]-dithiol + NADP(+) = [thioredoxin]-disulfide + NADPH + H(+)</text>
        <dbReference type="Rhea" id="RHEA:20345"/>
        <dbReference type="Rhea" id="RHEA-COMP:10698"/>
        <dbReference type="Rhea" id="RHEA-COMP:10700"/>
        <dbReference type="ChEBI" id="CHEBI:15378"/>
        <dbReference type="ChEBI" id="CHEBI:29950"/>
        <dbReference type="ChEBI" id="CHEBI:50058"/>
        <dbReference type="ChEBI" id="CHEBI:57783"/>
        <dbReference type="ChEBI" id="CHEBI:58349"/>
        <dbReference type="EC" id="1.8.1.9"/>
    </reaction>
</comment>
<evidence type="ECO:0000256" key="1">
    <source>
        <dbReference type="ARBA" id="ARBA00009333"/>
    </source>
</evidence>
<dbReference type="NCBIfam" id="TIGR01292">
    <property type="entry name" value="TRX_reduct"/>
    <property type="match status" value="1"/>
</dbReference>
<protein>
    <recommendedName>
        <fullName evidence="7">Thioredoxin reductase</fullName>
        <ecNumber evidence="7">1.8.1.9</ecNumber>
    </recommendedName>
</protein>
<dbReference type="SUPFAM" id="SSF51905">
    <property type="entry name" value="FAD/NAD(P)-binding domain"/>
    <property type="match status" value="1"/>
</dbReference>
<dbReference type="PROSITE" id="PS00194">
    <property type="entry name" value="THIOREDOXIN_1"/>
    <property type="match status" value="1"/>
</dbReference>
<name>A0AAW1RL01_9CHLO</name>
<dbReference type="InterPro" id="IPR017937">
    <property type="entry name" value="Thioredoxin_CS"/>
</dbReference>
<dbReference type="GO" id="GO:0005737">
    <property type="term" value="C:cytoplasm"/>
    <property type="evidence" value="ECO:0007669"/>
    <property type="project" value="InterPro"/>
</dbReference>
<dbReference type="GO" id="GO:0004791">
    <property type="term" value="F:thioredoxin-disulfide reductase (NADPH) activity"/>
    <property type="evidence" value="ECO:0007669"/>
    <property type="project" value="UniProtKB-UniRule"/>
</dbReference>
<keyword evidence="5" id="KW-1015">Disulfide bond</keyword>
<comment type="subunit">
    <text evidence="7">Homodimer.</text>
</comment>
<dbReference type="PROSITE" id="PS51354">
    <property type="entry name" value="GLUTAREDOXIN_2"/>
    <property type="match status" value="1"/>
</dbReference>
<organism evidence="11 12">
    <name type="scientific">Apatococcus fuscideae</name>
    <dbReference type="NCBI Taxonomy" id="2026836"/>
    <lineage>
        <taxon>Eukaryota</taxon>
        <taxon>Viridiplantae</taxon>
        <taxon>Chlorophyta</taxon>
        <taxon>core chlorophytes</taxon>
        <taxon>Trebouxiophyceae</taxon>
        <taxon>Chlorellales</taxon>
        <taxon>Chlorellaceae</taxon>
        <taxon>Apatococcus</taxon>
    </lineage>
</organism>
<reference evidence="11 12" key="1">
    <citation type="journal article" date="2024" name="Nat. Commun.">
        <title>Phylogenomics reveals the evolutionary origins of lichenization in chlorophyte algae.</title>
        <authorList>
            <person name="Puginier C."/>
            <person name="Libourel C."/>
            <person name="Otte J."/>
            <person name="Skaloud P."/>
            <person name="Haon M."/>
            <person name="Grisel S."/>
            <person name="Petersen M."/>
            <person name="Berrin J.G."/>
            <person name="Delaux P.M."/>
            <person name="Dal Grande F."/>
            <person name="Keller J."/>
        </authorList>
    </citation>
    <scope>NUCLEOTIDE SEQUENCE [LARGE SCALE GENOMIC DNA]</scope>
    <source>
        <strain evidence="11 12">SAG 2523</strain>
    </source>
</reference>
<dbReference type="InterPro" id="IPR023753">
    <property type="entry name" value="FAD/NAD-binding_dom"/>
</dbReference>
<dbReference type="InterPro" id="IPR008255">
    <property type="entry name" value="Pyr_nucl-diS_OxRdtase_2_AS"/>
</dbReference>
<dbReference type="PANTHER" id="PTHR48105">
    <property type="entry name" value="THIOREDOXIN REDUCTASE 1-RELATED-RELATED"/>
    <property type="match status" value="1"/>
</dbReference>
<evidence type="ECO:0000256" key="2">
    <source>
        <dbReference type="ARBA" id="ARBA00022630"/>
    </source>
</evidence>
<sequence length="517" mass="56830">MAFQCTCWALHPRALPALGKHPWASSSLRCSLHLKRSEARHLRRNYRRLCRIVNEQQSSSELYNLAVIGSGPAGYTAAIYAGRANLKPVVFEGYSAGGSQGGQLMTTTEVFNFPGFPEGITGPDLMDRMRAQADRWGAELFPDDVELLDLQQRPFLIRTSEGEYRAHSVIIATGATAKRLGIPKEDHYWANGISACAICDGGSPIFKNQELAVVGGGDTACEEAVYLTKYAKHVHLLVRGDKLRASGAMQDRTLSHDRITVRFHRSVKDATGKDKALEGLQLENTETGEREDLAVRGLFYGIGHQPNSSLVEGQLELDDKGYVKVHDSVCTSVEGVYAAGDLFDTEWRQAVTAAGSGCMAALSAERYLSLNDLLIEHHQQEAKAEQEKEPADSAQQASPGNDIDLFADRHAGQYALRKLYHASPRTMVVFYSSPTCGPCRSLKPVFGRILDEFSGKMHLVDIDIEQDPEIAEAAGVNGTPTIQIFKNKERIHHLPGVRMKSEYRSSLLTASADDINQ</sequence>
<dbReference type="PRINTS" id="PR00368">
    <property type="entry name" value="FADPNR"/>
</dbReference>
<comment type="similarity">
    <text evidence="1 7">Belongs to the class-II pyridine nucleotide-disulfide oxidoreductase family.</text>
</comment>
<keyword evidence="6 7" id="KW-0676">Redox-active center</keyword>
<dbReference type="PROSITE" id="PS00573">
    <property type="entry name" value="PYRIDINE_REDOX_2"/>
    <property type="match status" value="1"/>
</dbReference>
<gene>
    <name evidence="11" type="ORF">WJX84_003038</name>
</gene>
<dbReference type="GO" id="GO:0019430">
    <property type="term" value="P:removal of superoxide radicals"/>
    <property type="evidence" value="ECO:0007669"/>
    <property type="project" value="UniProtKB-UniRule"/>
</dbReference>
<dbReference type="EMBL" id="JALJOV010002110">
    <property type="protein sequence ID" value="KAK9834353.1"/>
    <property type="molecule type" value="Genomic_DNA"/>
</dbReference>
<evidence type="ECO:0000256" key="7">
    <source>
        <dbReference type="RuleBase" id="RU003880"/>
    </source>
</evidence>
<dbReference type="SUPFAM" id="SSF52833">
    <property type="entry name" value="Thioredoxin-like"/>
    <property type="match status" value="1"/>
</dbReference>
<evidence type="ECO:0000256" key="6">
    <source>
        <dbReference type="ARBA" id="ARBA00023284"/>
    </source>
</evidence>
<dbReference type="InterPro" id="IPR050097">
    <property type="entry name" value="Ferredoxin-NADP_redctase_2"/>
</dbReference>
<comment type="caution">
    <text evidence="11">The sequence shown here is derived from an EMBL/GenBank/DDBJ whole genome shotgun (WGS) entry which is preliminary data.</text>
</comment>
<dbReference type="Proteomes" id="UP001485043">
    <property type="component" value="Unassembled WGS sequence"/>
</dbReference>
<feature type="region of interest" description="Disordered" evidence="9">
    <location>
        <begin position="379"/>
        <end position="401"/>
    </location>
</feature>
<dbReference type="Pfam" id="PF00085">
    <property type="entry name" value="Thioredoxin"/>
    <property type="match status" value="1"/>
</dbReference>
<keyword evidence="4 7" id="KW-0560">Oxidoreductase</keyword>
<keyword evidence="3 7" id="KW-0274">FAD</keyword>
<dbReference type="Gene3D" id="3.40.30.10">
    <property type="entry name" value="Glutaredoxin"/>
    <property type="match status" value="1"/>
</dbReference>
<dbReference type="Gene3D" id="3.50.50.60">
    <property type="entry name" value="FAD/NAD(P)-binding domain"/>
    <property type="match status" value="2"/>
</dbReference>
<dbReference type="AlphaFoldDB" id="A0AAW1RL01"/>
<comment type="cofactor">
    <cofactor evidence="8">
        <name>FAD</name>
        <dbReference type="ChEBI" id="CHEBI:57692"/>
    </cofactor>
    <text evidence="8">Binds 1 FAD per subunit.</text>
</comment>
<evidence type="ECO:0000313" key="11">
    <source>
        <dbReference type="EMBL" id="KAK9834353.1"/>
    </source>
</evidence>
<evidence type="ECO:0000256" key="8">
    <source>
        <dbReference type="RuleBase" id="RU003881"/>
    </source>
</evidence>
<keyword evidence="12" id="KW-1185">Reference proteome</keyword>
<dbReference type="InterPro" id="IPR036249">
    <property type="entry name" value="Thioredoxin-like_sf"/>
</dbReference>
<dbReference type="EC" id="1.8.1.9" evidence="7"/>
<keyword evidence="8" id="KW-0521">NADP</keyword>